<dbReference type="RefSeq" id="WP_246187453.1">
    <property type="nucleotide sequence ID" value="NZ_CP046244.1"/>
</dbReference>
<proteinExistence type="predicted"/>
<evidence type="ECO:0000313" key="3">
    <source>
        <dbReference type="Proteomes" id="UP000425916"/>
    </source>
</evidence>
<evidence type="ECO:0000313" key="2">
    <source>
        <dbReference type="EMBL" id="QGP92303.1"/>
    </source>
</evidence>
<keyword evidence="3" id="KW-1185">Reference proteome</keyword>
<dbReference type="EMBL" id="CP046244">
    <property type="protein sequence ID" value="QGP92303.1"/>
    <property type="molecule type" value="Genomic_DNA"/>
</dbReference>
<feature type="domain" description="GmrSD restriction endonucleases N-terminal" evidence="1">
    <location>
        <begin position="35"/>
        <end position="270"/>
    </location>
</feature>
<dbReference type="PANTHER" id="PTHR37292:SF2">
    <property type="entry name" value="DUF262 DOMAIN-CONTAINING PROTEIN"/>
    <property type="match status" value="1"/>
</dbReference>
<name>A0A6I5ZQN7_9FIRM</name>
<reference evidence="2 3" key="1">
    <citation type="submission" date="2019-11" db="EMBL/GenBank/DDBJ databases">
        <title>Genome sequence of Moorella glycerini DSM11254.</title>
        <authorList>
            <person name="Poehlein A."/>
            <person name="Boeer T."/>
            <person name="Daniel R."/>
        </authorList>
    </citation>
    <scope>NUCLEOTIDE SEQUENCE [LARGE SCALE GENOMIC DNA]</scope>
    <source>
        <strain evidence="2 3">DSM 11254</strain>
    </source>
</reference>
<gene>
    <name evidence="2" type="ORF">MGLY_16760</name>
</gene>
<dbReference type="AlphaFoldDB" id="A0A6I5ZQN7"/>
<dbReference type="InterPro" id="IPR004919">
    <property type="entry name" value="GmrSD_N"/>
</dbReference>
<protein>
    <recommendedName>
        <fullName evidence="1">GmrSD restriction endonucleases N-terminal domain-containing protein</fullName>
    </recommendedName>
</protein>
<dbReference type="PANTHER" id="PTHR37292">
    <property type="entry name" value="VNG6097C"/>
    <property type="match status" value="1"/>
</dbReference>
<dbReference type="Proteomes" id="UP000425916">
    <property type="component" value="Chromosome"/>
</dbReference>
<organism evidence="2 3">
    <name type="scientific">Neomoorella glycerini</name>
    <dbReference type="NCBI Taxonomy" id="55779"/>
    <lineage>
        <taxon>Bacteria</taxon>
        <taxon>Bacillati</taxon>
        <taxon>Bacillota</taxon>
        <taxon>Clostridia</taxon>
        <taxon>Neomoorellales</taxon>
        <taxon>Neomoorellaceae</taxon>
        <taxon>Neomoorella</taxon>
    </lineage>
</organism>
<dbReference type="Pfam" id="PF03235">
    <property type="entry name" value="GmrSD_N"/>
    <property type="match status" value="1"/>
</dbReference>
<evidence type="ECO:0000259" key="1">
    <source>
        <dbReference type="Pfam" id="PF03235"/>
    </source>
</evidence>
<sequence length="593" mass="69703">MGETPGYEEKVFLMEWLHMAFQTAITVMEAVKRIIDRSYLLPAIQREFVWSEEQIERLFDSIMRGYPIGSFLFWKVSRENLKNYQFYEFIKDYHQLKSHNQKATLMGDENITAILDGQQRLTALYIGLKGSYASKVPYMHWDNPQAFPRKKLYLNLLDELGAEEEMLYRFKFLTQEKAQERSKHSYWFPVGKILEFNPDNPFELHKYLLENNLTAEYAGRCLFRLNEVITKNAIISYYLEEGQELDRVLNIFIRVNSGGTQLSYSDLLLSIATAQWENRDAREEITNLVDEINRLGSGFTFDKDFVLKTCLVLCDKDIKFKVDNFNARNMRDIENQWDKIRETILTTVELVAGFGFNYQTLTSHNAIIPICYYLFQGGNARDVLVSPRYAGERETMRKWLHLVLLKQTFGGQSDEVLRIIREVIKNHHVSFPADEIKARLKGTIKALELTDEEIDNLLENQYGKKYTFSVLALLYPSLNYRYSFHQDHIHPRSLCSNRDKLRRAGIPDNEIDFILQNYNKIPNLQLLEGAENISKKDRPFAEWLEKTYPDAVAREQFKERHFLTGLDLSLNNFRSFYENRKKALKNALKQMVL</sequence>
<accession>A0A6I5ZQN7</accession>